<organism evidence="2 3">
    <name type="scientific">Dendrobium thyrsiflorum</name>
    <name type="common">Pinecone-like raceme dendrobium</name>
    <name type="synonym">Orchid</name>
    <dbReference type="NCBI Taxonomy" id="117978"/>
    <lineage>
        <taxon>Eukaryota</taxon>
        <taxon>Viridiplantae</taxon>
        <taxon>Streptophyta</taxon>
        <taxon>Embryophyta</taxon>
        <taxon>Tracheophyta</taxon>
        <taxon>Spermatophyta</taxon>
        <taxon>Magnoliopsida</taxon>
        <taxon>Liliopsida</taxon>
        <taxon>Asparagales</taxon>
        <taxon>Orchidaceae</taxon>
        <taxon>Epidendroideae</taxon>
        <taxon>Malaxideae</taxon>
        <taxon>Dendrobiinae</taxon>
        <taxon>Dendrobium</taxon>
    </lineage>
</organism>
<feature type="compositionally biased region" description="Basic and acidic residues" evidence="1">
    <location>
        <begin position="77"/>
        <end position="93"/>
    </location>
</feature>
<evidence type="ECO:0000256" key="1">
    <source>
        <dbReference type="SAM" id="MobiDB-lite"/>
    </source>
</evidence>
<proteinExistence type="predicted"/>
<sequence length="138" mass="15513">MKKKQKFQKFLNSVVKSHGDNEEDRKGGPPLAWVRVLCTRIFSVQRLRVVHSNSGGDQNELRRWSDGTLAVVGRNFGDGRQESSGGGRKELRQWSEGTPAVVGMNFGGGQKESSQISPFFLFFSFFLSPFHEKSEGYL</sequence>
<name>A0ABD0U6E4_DENTH</name>
<accession>A0ABD0U6E4</accession>
<dbReference type="EMBL" id="JANQDX010000017">
    <property type="protein sequence ID" value="KAL0908095.1"/>
    <property type="molecule type" value="Genomic_DNA"/>
</dbReference>
<comment type="caution">
    <text evidence="2">The sequence shown here is derived from an EMBL/GenBank/DDBJ whole genome shotgun (WGS) entry which is preliminary data.</text>
</comment>
<protein>
    <submittedName>
        <fullName evidence="2">Uncharacterized protein</fullName>
    </submittedName>
</protein>
<dbReference type="AlphaFoldDB" id="A0ABD0U6E4"/>
<keyword evidence="3" id="KW-1185">Reference proteome</keyword>
<evidence type="ECO:0000313" key="2">
    <source>
        <dbReference type="EMBL" id="KAL0908095.1"/>
    </source>
</evidence>
<gene>
    <name evidence="2" type="ORF">M5K25_022565</name>
</gene>
<evidence type="ECO:0000313" key="3">
    <source>
        <dbReference type="Proteomes" id="UP001552299"/>
    </source>
</evidence>
<feature type="region of interest" description="Disordered" evidence="1">
    <location>
        <begin position="75"/>
        <end position="94"/>
    </location>
</feature>
<reference evidence="2 3" key="1">
    <citation type="journal article" date="2024" name="Plant Biotechnol. J.">
        <title>Dendrobium thyrsiflorum genome and its molecular insights into genes involved in important horticultural traits.</title>
        <authorList>
            <person name="Chen B."/>
            <person name="Wang J.Y."/>
            <person name="Zheng P.J."/>
            <person name="Li K.L."/>
            <person name="Liang Y.M."/>
            <person name="Chen X.F."/>
            <person name="Zhang C."/>
            <person name="Zhao X."/>
            <person name="He X."/>
            <person name="Zhang G.Q."/>
            <person name="Liu Z.J."/>
            <person name="Xu Q."/>
        </authorList>
    </citation>
    <scope>NUCLEOTIDE SEQUENCE [LARGE SCALE GENOMIC DNA]</scope>
    <source>
        <strain evidence="2">GZMU011</strain>
    </source>
</reference>
<dbReference type="Proteomes" id="UP001552299">
    <property type="component" value="Unassembled WGS sequence"/>
</dbReference>